<organism evidence="2 3">
    <name type="scientific">Labeo rohita</name>
    <name type="common">Indian major carp</name>
    <name type="synonym">Cyprinus rohita</name>
    <dbReference type="NCBI Taxonomy" id="84645"/>
    <lineage>
        <taxon>Eukaryota</taxon>
        <taxon>Metazoa</taxon>
        <taxon>Chordata</taxon>
        <taxon>Craniata</taxon>
        <taxon>Vertebrata</taxon>
        <taxon>Euteleostomi</taxon>
        <taxon>Actinopterygii</taxon>
        <taxon>Neopterygii</taxon>
        <taxon>Teleostei</taxon>
        <taxon>Ostariophysi</taxon>
        <taxon>Cypriniformes</taxon>
        <taxon>Cyprinidae</taxon>
        <taxon>Labeoninae</taxon>
        <taxon>Labeonini</taxon>
        <taxon>Labeo</taxon>
    </lineage>
</organism>
<dbReference type="SUPFAM" id="SSF56672">
    <property type="entry name" value="DNA/RNA polymerases"/>
    <property type="match status" value="1"/>
</dbReference>
<dbReference type="PANTHER" id="PTHR47331:SF5">
    <property type="entry name" value="RIBONUCLEASE H"/>
    <property type="match status" value="1"/>
</dbReference>
<proteinExistence type="predicted"/>
<dbReference type="EMBL" id="JACTAM010000006">
    <property type="protein sequence ID" value="KAI2663444.1"/>
    <property type="molecule type" value="Genomic_DNA"/>
</dbReference>
<feature type="region of interest" description="Disordered" evidence="1">
    <location>
        <begin position="171"/>
        <end position="231"/>
    </location>
</feature>
<feature type="compositionally biased region" description="Basic and acidic residues" evidence="1">
    <location>
        <begin position="126"/>
        <end position="138"/>
    </location>
</feature>
<dbReference type="Proteomes" id="UP000830375">
    <property type="component" value="Unassembled WGS sequence"/>
</dbReference>
<feature type="compositionally biased region" description="Basic and acidic residues" evidence="1">
    <location>
        <begin position="196"/>
        <end position="211"/>
    </location>
</feature>
<reference evidence="2 3" key="1">
    <citation type="submission" date="2022-01" db="EMBL/GenBank/DDBJ databases">
        <title>A high-quality chromosome-level genome assembly of rohu carp, Labeo rohita.</title>
        <authorList>
            <person name="Arick M.A. II"/>
            <person name="Hsu C.-Y."/>
            <person name="Magbanua Z."/>
            <person name="Pechanova O."/>
            <person name="Grover C."/>
            <person name="Miller E."/>
            <person name="Thrash A."/>
            <person name="Ezzel L."/>
            <person name="Alam S."/>
            <person name="Benzie J."/>
            <person name="Hamilton M."/>
            <person name="Karsi A."/>
            <person name="Lawrence M.L."/>
            <person name="Peterson D.G."/>
        </authorList>
    </citation>
    <scope>NUCLEOTIDE SEQUENCE [LARGE SCALE GENOMIC DNA]</scope>
    <source>
        <strain evidence="3">BAU-BD-2019</strain>
        <tissue evidence="2">Blood</tissue>
    </source>
</reference>
<feature type="compositionally biased region" description="Polar residues" evidence="1">
    <location>
        <begin position="1"/>
        <end position="12"/>
    </location>
</feature>
<gene>
    <name evidence="2" type="ORF">H4Q32_011972</name>
</gene>
<feature type="compositionally biased region" description="Pro residues" evidence="1">
    <location>
        <begin position="142"/>
        <end position="154"/>
    </location>
</feature>
<protein>
    <submittedName>
        <fullName evidence="2">Transcription activator BRG1</fullName>
    </submittedName>
</protein>
<keyword evidence="3" id="KW-1185">Reference proteome</keyword>
<dbReference type="PANTHER" id="PTHR47331">
    <property type="entry name" value="PHD-TYPE DOMAIN-CONTAINING PROTEIN"/>
    <property type="match status" value="1"/>
</dbReference>
<dbReference type="InterPro" id="IPR043502">
    <property type="entry name" value="DNA/RNA_pol_sf"/>
</dbReference>
<feature type="compositionally biased region" description="Pro residues" evidence="1">
    <location>
        <begin position="214"/>
        <end position="230"/>
    </location>
</feature>
<evidence type="ECO:0000256" key="1">
    <source>
        <dbReference type="SAM" id="MobiDB-lite"/>
    </source>
</evidence>
<comment type="caution">
    <text evidence="2">The sequence shown here is derived from an EMBL/GenBank/DDBJ whole genome shotgun (WGS) entry which is preliminary data.</text>
</comment>
<sequence>MATPKSAPTSSQRPRRAVQRPACLDDYEVNYAGHPSGQAVRPKEKAVKTSTPISSYQPFGTAGSSEEFMLQIMEITKQQSETARRQTELLEKVLLHSTPQASTHSSRASSRHQTPRTQILQSVERGQPKSEVSPRDVGSDPPLWPQPAKPPPPFIEELSQALRKTQIRDSLFQSPPPVSRQTTLSSHQYVSPCRSAKSDQARTQLCDRAEPWMKPLPPPPEQRPSQPTQPPVYQHVKVPNAHRLVLAHAEAVTPYTNALKALDRRYGRPYQFVLREIEALENLPPIRAGDERAFYDFSLRVQAIVVMLKALKGDANCMKFDPTDETRATKRDQRAAIRGQSKQTTILHGVEQRRGVEPTTKSRPVHPKVSTKPKVICPYCSAEHYLSQCTTFTALIKEQMVCWIKDNKRCWKCARSHMAKDCDLKRPCYLCQAKHLSLLHDINQRTGEVTNGNSSLYNSTTETLYLDQPRCGGKVFLKVVKVTIHYQQKVLDTFAVLDDGSERTILLATAAQHLGLKGKPEQLNLRTVHQDIRTLHGTSVTFSISTPSNPRERFSIQVAFTADQFGLAEYTYPVSTLQEKYRHLRGIPIPPLVKACPLLLIGSDHTELITPIEPVQLGPPGGPAAVRTRLGWSLQGPSKHLQDQLPVSQCLFTSNCSPSAELYRQVEWLWQLDILPYRSEKMIVRSQQDQEALNMLETQTVRVKVEGVDRYATPLLRVKTMPLLQAPKEAVMCHLRNIERRLAKDPPLASKYQEEIQKLENAGYATKITPQEAALSTESWYLPHHIVTHNGKHRVVFNCSYTYKGENLNKQLLPGPTLGPSLLGVLIRFREHQVAISGDIKGMFHQVRLLPKDKPLLRFLWRDLQSENPLDVYEWQSTASPVEARELIDVVRSLLASGGFEIRQWTGNKASVINHLPKEARSENTELWISQSQSDPQEMTLGLSWHCIPDTLHYRHRLLSYHEVTMRNIYRVLASQYDPLGYIIPFTTRAKVLVRQLWVQEREWDDPLLPSEQLKAWQRWEAELEHLPLITMPRCYVSAALDVPEAERELHNFCDASEAIYGSVAYLRTDYQGQVELAFIHARSRVAPKRQQSVPRLELCAALTGAQLAKLLHNELSLKIKNTFLWSDSTTVLTWLKSESCRFKVFVGTRVSEIQQLTEGHCWRYVDSENNVADDITCGKTLLELSQPTRWSKGPEFLYLPPESWPESPAFGINEDPTELRATKFCGLTSADPGLSLPDPNQFSFFEELLEATCRSMHGAAGKNDEPGALEYQQAERSLLMQVQLDSFPTEYHALKTGKPIPSSSRLLTLSPELDETTALIRVGGRLRRATHLSYNTVHPIVLD</sequence>
<feature type="region of interest" description="Disordered" evidence="1">
    <location>
        <begin position="92"/>
        <end position="154"/>
    </location>
</feature>
<feature type="region of interest" description="Disordered" evidence="1">
    <location>
        <begin position="1"/>
        <end position="62"/>
    </location>
</feature>
<feature type="compositionally biased region" description="Polar residues" evidence="1">
    <location>
        <begin position="48"/>
        <end position="62"/>
    </location>
</feature>
<dbReference type="Pfam" id="PF05380">
    <property type="entry name" value="Peptidase_A17"/>
    <property type="match status" value="1"/>
</dbReference>
<accession>A0ABQ8MKR7</accession>
<name>A0ABQ8MKR7_LABRO</name>
<evidence type="ECO:0000313" key="2">
    <source>
        <dbReference type="EMBL" id="KAI2663444.1"/>
    </source>
</evidence>
<evidence type="ECO:0000313" key="3">
    <source>
        <dbReference type="Proteomes" id="UP000830375"/>
    </source>
</evidence>
<feature type="compositionally biased region" description="Polar residues" evidence="1">
    <location>
        <begin position="179"/>
        <end position="189"/>
    </location>
</feature>
<dbReference type="InterPro" id="IPR008042">
    <property type="entry name" value="Retrotrans_Pao"/>
</dbReference>